<accession>A0A8H7TFL3</accession>
<proteinExistence type="predicted"/>
<feature type="region of interest" description="Disordered" evidence="1">
    <location>
        <begin position="207"/>
        <end position="235"/>
    </location>
</feature>
<organism evidence="2 3">
    <name type="scientific">Cadophora malorum</name>
    <dbReference type="NCBI Taxonomy" id="108018"/>
    <lineage>
        <taxon>Eukaryota</taxon>
        <taxon>Fungi</taxon>
        <taxon>Dikarya</taxon>
        <taxon>Ascomycota</taxon>
        <taxon>Pezizomycotina</taxon>
        <taxon>Leotiomycetes</taxon>
        <taxon>Helotiales</taxon>
        <taxon>Ploettnerulaceae</taxon>
        <taxon>Cadophora</taxon>
    </lineage>
</organism>
<dbReference type="OrthoDB" id="2963168at2759"/>
<evidence type="ECO:0000313" key="3">
    <source>
        <dbReference type="Proteomes" id="UP000664132"/>
    </source>
</evidence>
<feature type="region of interest" description="Disordered" evidence="1">
    <location>
        <begin position="88"/>
        <end position="131"/>
    </location>
</feature>
<feature type="compositionally biased region" description="Acidic residues" evidence="1">
    <location>
        <begin position="215"/>
        <end position="224"/>
    </location>
</feature>
<feature type="compositionally biased region" description="Polar residues" evidence="1">
    <location>
        <begin position="226"/>
        <end position="235"/>
    </location>
</feature>
<dbReference type="Proteomes" id="UP000664132">
    <property type="component" value="Unassembled WGS sequence"/>
</dbReference>
<protein>
    <submittedName>
        <fullName evidence="2">Uncharacterized protein</fullName>
    </submittedName>
</protein>
<keyword evidence="3" id="KW-1185">Reference proteome</keyword>
<evidence type="ECO:0000313" key="2">
    <source>
        <dbReference type="EMBL" id="KAG4420735.1"/>
    </source>
</evidence>
<comment type="caution">
    <text evidence="2">The sequence shown here is derived from an EMBL/GenBank/DDBJ whole genome shotgun (WGS) entry which is preliminary data.</text>
</comment>
<evidence type="ECO:0000256" key="1">
    <source>
        <dbReference type="SAM" id="MobiDB-lite"/>
    </source>
</evidence>
<dbReference type="AlphaFoldDB" id="A0A8H7TFL3"/>
<sequence>MAADAQSAQLEAFRRLFANNELLAGLLAQGLGDTGIPKQSRSKNPVKLQHMQDLVVRELKRRRLLRKEYQSRNPEVVKGKTVNRVINNSFRSDEEDDAAQPESASSSRYTPRERIQVSRPQYHNTDFGLMDDDDGRAPKQFVVGLDYGTTFASVSYYAYPESEDNPRALPSDVKIIVNWPADGMSGKRRQIPTESWYSTIPKVRVPSPDQFELGESADENEDIEQTTRSSTGTGA</sequence>
<dbReference type="EMBL" id="JAFJYH010000078">
    <property type="protein sequence ID" value="KAG4420735.1"/>
    <property type="molecule type" value="Genomic_DNA"/>
</dbReference>
<name>A0A8H7TFL3_9HELO</name>
<reference evidence="2" key="1">
    <citation type="submission" date="2021-02" db="EMBL/GenBank/DDBJ databases">
        <title>Genome sequence Cadophora malorum strain M34.</title>
        <authorList>
            <person name="Stefanovic E."/>
            <person name="Vu D."/>
            <person name="Scully C."/>
            <person name="Dijksterhuis J."/>
            <person name="Roader J."/>
            <person name="Houbraken J."/>
        </authorList>
    </citation>
    <scope>NUCLEOTIDE SEQUENCE</scope>
    <source>
        <strain evidence="2">M34</strain>
    </source>
</reference>
<gene>
    <name evidence="2" type="ORF">IFR04_006121</name>
</gene>